<dbReference type="EMBL" id="CP058559">
    <property type="protein sequence ID" value="QNO16041.1"/>
    <property type="molecule type" value="Genomic_DNA"/>
</dbReference>
<sequence length="550" mass="65293">MNKKTLAGIIVFIVALGLFIGYPNMEESWEQRKIKTMLRGEKYEEVYEILDKESHDISSWKYVAKMQSEYYLGNEDLFFRKLDSLIKKEERAGVQYLVDVMGEKLQLYLLRIDKMGGIEFTRAEVQDIVAMSYLALWRGADPAPVIRAKEIKGARDDIDVVDLFYYYAVKDLESLLDIYTQLPDDLLDAYYELLAATIADENMLLDKEFDLDKHFEKLDKFVLPKEIEREVTFAISGIIMNILDQNHRDIFLQQNFFKNNLQFNFFYSLRKSIFENHREEAIKDMNNKEKYSFIDGYQDIIDVVNNGTYVMSSRDQNWHHLFQISKDGYMVFQNDSRRYKVNLLMGEDPEDYEYSIIHSSSHDGSYFHANIYGNPGILDSKFNLVMEFEEEASVSWVDAKTFHYGAYDNSNEEFIFNLETKERTPMALRDVKFKYLENHYGDYNYIYRFDDQTYTVIPWEEIVKESGEKEIVQYYRVRNISDNSLVFELQMPSDFMGSCNKYVYYFEERDVLQVLTGIDKETNEKVYFPFFQLRSTWNLMQFSPIYSAVY</sequence>
<keyword evidence="2" id="KW-1185">Reference proteome</keyword>
<evidence type="ECO:0000313" key="1">
    <source>
        <dbReference type="EMBL" id="QNO16041.1"/>
    </source>
</evidence>
<dbReference type="KEGG" id="acae:HYG86_15330"/>
<proteinExistence type="predicted"/>
<accession>A0A7G9WBH9</accession>
<dbReference type="Proteomes" id="UP000516160">
    <property type="component" value="Chromosome"/>
</dbReference>
<name>A0A7G9WBH9_ALKCA</name>
<evidence type="ECO:0000313" key="2">
    <source>
        <dbReference type="Proteomes" id="UP000516160"/>
    </source>
</evidence>
<dbReference type="RefSeq" id="WP_213166438.1">
    <property type="nucleotide sequence ID" value="NZ_CP058559.1"/>
</dbReference>
<protein>
    <submittedName>
        <fullName evidence="1">Uncharacterized protein</fullName>
    </submittedName>
</protein>
<reference evidence="1 2" key="1">
    <citation type="submission" date="2020-07" db="EMBL/GenBank/DDBJ databases">
        <title>Alkalicella. sp. LB2 genome.</title>
        <authorList>
            <person name="Postec A."/>
            <person name="Quemeneur M."/>
        </authorList>
    </citation>
    <scope>NUCLEOTIDE SEQUENCE [LARGE SCALE GENOMIC DNA]</scope>
    <source>
        <strain evidence="1 2">LB2</strain>
    </source>
</reference>
<gene>
    <name evidence="1" type="ORF">HYG86_15330</name>
</gene>
<dbReference type="AlphaFoldDB" id="A0A7G9WBH9"/>
<organism evidence="1 2">
    <name type="scientific">Alkalicella caledoniensis</name>
    <dbReference type="NCBI Taxonomy" id="2731377"/>
    <lineage>
        <taxon>Bacteria</taxon>
        <taxon>Bacillati</taxon>
        <taxon>Bacillota</taxon>
        <taxon>Clostridia</taxon>
        <taxon>Eubacteriales</taxon>
        <taxon>Proteinivoracaceae</taxon>
        <taxon>Alkalicella</taxon>
    </lineage>
</organism>